<keyword evidence="3" id="KW-1185">Reference proteome</keyword>
<dbReference type="EMBL" id="BMXA01000001">
    <property type="protein sequence ID" value="GHA00539.1"/>
    <property type="molecule type" value="Genomic_DNA"/>
</dbReference>
<dbReference type="InterPro" id="IPR039448">
    <property type="entry name" value="Beta_helix"/>
</dbReference>
<dbReference type="InterPro" id="IPR006626">
    <property type="entry name" value="PbH1"/>
</dbReference>
<dbReference type="Proteomes" id="UP000614811">
    <property type="component" value="Unassembled WGS sequence"/>
</dbReference>
<dbReference type="Gene3D" id="2.160.20.10">
    <property type="entry name" value="Single-stranded right-handed beta-helix, Pectin lyase-like"/>
    <property type="match status" value="2"/>
</dbReference>
<dbReference type="InterPro" id="IPR012334">
    <property type="entry name" value="Pectin_lyas_fold"/>
</dbReference>
<feature type="domain" description="Right handed beta helix" evidence="1">
    <location>
        <begin position="125"/>
        <end position="245"/>
    </location>
</feature>
<protein>
    <recommendedName>
        <fullName evidence="1">Right handed beta helix domain-containing protein</fullName>
    </recommendedName>
</protein>
<reference evidence="2" key="1">
    <citation type="journal article" date="2014" name="Int. J. Syst. Evol. Microbiol.">
        <title>Complete genome sequence of Corynebacterium casei LMG S-19264T (=DSM 44701T), isolated from a smear-ripened cheese.</title>
        <authorList>
            <consortium name="US DOE Joint Genome Institute (JGI-PGF)"/>
            <person name="Walter F."/>
            <person name="Albersmeier A."/>
            <person name="Kalinowski J."/>
            <person name="Ruckert C."/>
        </authorList>
    </citation>
    <scope>NUCLEOTIDE SEQUENCE</scope>
    <source>
        <strain evidence="2">KCTC 12711</strain>
    </source>
</reference>
<evidence type="ECO:0000259" key="1">
    <source>
        <dbReference type="Pfam" id="PF13229"/>
    </source>
</evidence>
<dbReference type="RefSeq" id="WP_189398580.1">
    <property type="nucleotide sequence ID" value="NZ_BMXA01000001.1"/>
</dbReference>
<name>A0A918RIV4_9GAMM</name>
<sequence length="564" mass="56138">MISAPGHAATITVTSQSDTDTAGCTLREAIISLNLETLENGCANMADGFGVADSVVFDPVVFHTMGITNIVLDDSKGPLSIVAGKNVAINGLGVDAIAVDGDEETRIFDVSGSILSISDISLTRGSTATRGGAVLVSGGGSLSLTNANVTASQAGVSGGGIAIEGGSAVTLLNVEISQNSAAGQGLVNLDPTGGLLVDDTSSAWLSESTVSSNDSVGISVSENAQLTLIDSEVSQNTGEGIVLRGISELEATPSNPVVFCSATVTNSKINTNVGGGVFSNYCNLDLTNLIVTDNGGSGVFASSATTISLRNSEVSNNGMGGIIGVGRSSASTGGLYPAAPVSLSIVNTTISGNSGGSGLDVTDGSVFLASSTISKNAANQGGGLRIGSLGSVQMANTILSGNVAQNTGAEVYMSGYSGFTSLGSNIIGSASKPYEESVSGPSADQFVLVNEDFNAAVDGEFAAFSSELFGALEDNACQSSVGVSGSSECAKTHGLLKGSLAIDTGNATHCGTGTPVIIDQRGESRLGGACDIGAFEGVITSGHLSEQGLRFVIPVNGKAVNIEL</sequence>
<gene>
    <name evidence="2" type="ORF">GCM10008090_06730</name>
</gene>
<accession>A0A918RIV4</accession>
<dbReference type="SMART" id="SM00710">
    <property type="entry name" value="PbH1"/>
    <property type="match status" value="8"/>
</dbReference>
<dbReference type="Pfam" id="PF13229">
    <property type="entry name" value="Beta_helix"/>
    <property type="match status" value="1"/>
</dbReference>
<dbReference type="NCBIfam" id="NF041518">
    <property type="entry name" value="choice_anch_Q"/>
    <property type="match status" value="1"/>
</dbReference>
<dbReference type="SUPFAM" id="SSF51126">
    <property type="entry name" value="Pectin lyase-like"/>
    <property type="match status" value="2"/>
</dbReference>
<dbReference type="InterPro" id="IPR059226">
    <property type="entry name" value="Choice_anch_Q_dom"/>
</dbReference>
<proteinExistence type="predicted"/>
<evidence type="ECO:0000313" key="3">
    <source>
        <dbReference type="Proteomes" id="UP000614811"/>
    </source>
</evidence>
<reference evidence="2" key="2">
    <citation type="submission" date="2020-09" db="EMBL/GenBank/DDBJ databases">
        <authorList>
            <person name="Sun Q."/>
            <person name="Kim S."/>
        </authorList>
    </citation>
    <scope>NUCLEOTIDE SEQUENCE</scope>
    <source>
        <strain evidence="2">KCTC 12711</strain>
    </source>
</reference>
<comment type="caution">
    <text evidence="2">The sequence shown here is derived from an EMBL/GenBank/DDBJ whole genome shotgun (WGS) entry which is preliminary data.</text>
</comment>
<evidence type="ECO:0000313" key="2">
    <source>
        <dbReference type="EMBL" id="GHA00539.1"/>
    </source>
</evidence>
<dbReference type="InterPro" id="IPR011050">
    <property type="entry name" value="Pectin_lyase_fold/virulence"/>
</dbReference>
<dbReference type="AlphaFoldDB" id="A0A918RIV4"/>
<organism evidence="2 3">
    <name type="scientific">Arenicella chitinivorans</name>
    <dbReference type="NCBI Taxonomy" id="1329800"/>
    <lineage>
        <taxon>Bacteria</taxon>
        <taxon>Pseudomonadati</taxon>
        <taxon>Pseudomonadota</taxon>
        <taxon>Gammaproteobacteria</taxon>
        <taxon>Arenicellales</taxon>
        <taxon>Arenicellaceae</taxon>
        <taxon>Arenicella</taxon>
    </lineage>
</organism>